<keyword evidence="2 8" id="KW-1003">Cell membrane</keyword>
<evidence type="ECO:0000313" key="9">
    <source>
        <dbReference type="Proteomes" id="UP000694925"/>
    </source>
</evidence>
<comment type="similarity">
    <text evidence="8">Belongs to the insect chemoreceptor superfamily. Gustatory receptor (GR) family.</text>
</comment>
<keyword evidence="6 8" id="KW-0675">Receptor</keyword>
<evidence type="ECO:0000256" key="4">
    <source>
        <dbReference type="ARBA" id="ARBA00022989"/>
    </source>
</evidence>
<dbReference type="AlphaFoldDB" id="A0AAJ7IYZ8"/>
<evidence type="ECO:0000256" key="1">
    <source>
        <dbReference type="ARBA" id="ARBA00004651"/>
    </source>
</evidence>
<dbReference type="Proteomes" id="UP000694925">
    <property type="component" value="Unplaced"/>
</dbReference>
<feature type="transmembrane region" description="Helical" evidence="8">
    <location>
        <begin position="281"/>
        <end position="305"/>
    </location>
</feature>
<keyword evidence="4 8" id="KW-1133">Transmembrane helix</keyword>
<feature type="transmembrane region" description="Helical" evidence="8">
    <location>
        <begin position="171"/>
        <end position="189"/>
    </location>
</feature>
<proteinExistence type="inferred from homology"/>
<feature type="transmembrane region" description="Helical" evidence="8">
    <location>
        <begin position="52"/>
        <end position="71"/>
    </location>
</feature>
<evidence type="ECO:0000256" key="5">
    <source>
        <dbReference type="ARBA" id="ARBA00023136"/>
    </source>
</evidence>
<name>A0AAJ7IYZ8_9HYME</name>
<dbReference type="GO" id="GO:0007635">
    <property type="term" value="P:chemosensory behavior"/>
    <property type="evidence" value="ECO:0007669"/>
    <property type="project" value="TreeGrafter"/>
</dbReference>
<gene>
    <name evidence="10" type="primary">LOC108625315</name>
</gene>
<keyword evidence="5 8" id="KW-0472">Membrane</keyword>
<protein>
    <recommendedName>
        <fullName evidence="8">Gustatory receptor</fullName>
    </recommendedName>
</protein>
<evidence type="ECO:0000256" key="7">
    <source>
        <dbReference type="ARBA" id="ARBA00023224"/>
    </source>
</evidence>
<evidence type="ECO:0000256" key="2">
    <source>
        <dbReference type="ARBA" id="ARBA00022475"/>
    </source>
</evidence>
<dbReference type="GO" id="GO:0050909">
    <property type="term" value="P:sensory perception of taste"/>
    <property type="evidence" value="ECO:0007669"/>
    <property type="project" value="InterPro"/>
</dbReference>
<dbReference type="GO" id="GO:0005886">
    <property type="term" value="C:plasma membrane"/>
    <property type="evidence" value="ECO:0007669"/>
    <property type="project" value="UniProtKB-SubCell"/>
</dbReference>
<dbReference type="GO" id="GO:0030425">
    <property type="term" value="C:dendrite"/>
    <property type="evidence" value="ECO:0007669"/>
    <property type="project" value="TreeGrafter"/>
</dbReference>
<comment type="caution">
    <text evidence="8">Lacks conserved residue(s) required for the propagation of feature annotation.</text>
</comment>
<evidence type="ECO:0000256" key="6">
    <source>
        <dbReference type="ARBA" id="ARBA00023170"/>
    </source>
</evidence>
<keyword evidence="9" id="KW-1185">Reference proteome</keyword>
<dbReference type="GO" id="GO:0030424">
    <property type="term" value="C:axon"/>
    <property type="evidence" value="ECO:0007669"/>
    <property type="project" value="TreeGrafter"/>
</dbReference>
<evidence type="ECO:0000313" key="10">
    <source>
        <dbReference type="RefSeq" id="XP_017880705.1"/>
    </source>
</evidence>
<dbReference type="KEGG" id="ccal:108625315"/>
<evidence type="ECO:0000256" key="8">
    <source>
        <dbReference type="RuleBase" id="RU363108"/>
    </source>
</evidence>
<sequence>MSVFKKELASYPRTGFPLKVQVKPFDVETTYTELTQKKAENRTKYHGPDSPLYAAIYPLVFITRLLGLAPYDFTADRMTPSDVLLAFSFACIIIYCYIMYLVYMRFSSIAKVRSLLRVVEIAKVAVNFSVAIFDLITTIFTRRAFCRVWNGIQDFDDRLSQLGYPRKETRTVIAVWSLITGQTVIWTLINQSGMYAFSETWQYNVCYMIVYVGTGASVYKFVGMIIFLGQRFRQLNRIARENLPPRIGYSSSNVSRKTVQDLHNKLMLCSEAFGSLSSWSLLFWLGSLCMHSVINIYFFIDWMILTAWSDFTYRLVFNMWCWLIGFSTQLLAIHFACDYTITEANSMGAILIEWDARTIRKFPQDDTIRTSLHFLNRRLHFSAGGLCDVDLSLLTSIVSQVSKYLMLLLQFPA</sequence>
<dbReference type="GO" id="GO:0007165">
    <property type="term" value="P:signal transduction"/>
    <property type="evidence" value="ECO:0007669"/>
    <property type="project" value="UniProtKB-KW"/>
</dbReference>
<dbReference type="Pfam" id="PF08395">
    <property type="entry name" value="7tm_7"/>
    <property type="match status" value="1"/>
</dbReference>
<dbReference type="PANTHER" id="PTHR21143">
    <property type="entry name" value="INVERTEBRATE GUSTATORY RECEPTOR"/>
    <property type="match status" value="1"/>
</dbReference>
<keyword evidence="3 8" id="KW-0812">Transmembrane</keyword>
<dbReference type="GO" id="GO:0043025">
    <property type="term" value="C:neuronal cell body"/>
    <property type="evidence" value="ECO:0007669"/>
    <property type="project" value="TreeGrafter"/>
</dbReference>
<reference evidence="10" key="1">
    <citation type="submission" date="2025-08" db="UniProtKB">
        <authorList>
            <consortium name="RefSeq"/>
        </authorList>
    </citation>
    <scope>IDENTIFICATION</scope>
    <source>
        <tissue evidence="10">Whole body</tissue>
    </source>
</reference>
<keyword evidence="7 8" id="KW-0807">Transducer</keyword>
<dbReference type="GO" id="GO:0008049">
    <property type="term" value="P:male courtship behavior"/>
    <property type="evidence" value="ECO:0007669"/>
    <property type="project" value="TreeGrafter"/>
</dbReference>
<dbReference type="GeneID" id="108625315"/>
<dbReference type="InterPro" id="IPR013604">
    <property type="entry name" value="7TM_chemorcpt"/>
</dbReference>
<feature type="transmembrane region" description="Helical" evidence="8">
    <location>
        <begin position="209"/>
        <end position="228"/>
    </location>
</feature>
<comment type="function">
    <text evidence="8">Gustatory receptor which mediates acceptance or avoidance behavior, depending on its substrates.</text>
</comment>
<feature type="transmembrane region" description="Helical" evidence="8">
    <location>
        <begin position="83"/>
        <end position="103"/>
    </location>
</feature>
<accession>A0AAJ7IYZ8</accession>
<organism evidence="9 10">
    <name type="scientific">Ceratina calcarata</name>
    <dbReference type="NCBI Taxonomy" id="156304"/>
    <lineage>
        <taxon>Eukaryota</taxon>
        <taxon>Metazoa</taxon>
        <taxon>Ecdysozoa</taxon>
        <taxon>Arthropoda</taxon>
        <taxon>Hexapoda</taxon>
        <taxon>Insecta</taxon>
        <taxon>Pterygota</taxon>
        <taxon>Neoptera</taxon>
        <taxon>Endopterygota</taxon>
        <taxon>Hymenoptera</taxon>
        <taxon>Apocrita</taxon>
        <taxon>Aculeata</taxon>
        <taxon>Apoidea</taxon>
        <taxon>Anthophila</taxon>
        <taxon>Apidae</taxon>
        <taxon>Ceratina</taxon>
        <taxon>Zadontomerus</taxon>
    </lineage>
</organism>
<evidence type="ECO:0000256" key="3">
    <source>
        <dbReference type="ARBA" id="ARBA00022692"/>
    </source>
</evidence>
<feature type="transmembrane region" description="Helical" evidence="8">
    <location>
        <begin position="317"/>
        <end position="337"/>
    </location>
</feature>
<dbReference type="RefSeq" id="XP_017880705.1">
    <property type="nucleotide sequence ID" value="XM_018025216.2"/>
</dbReference>
<dbReference type="PANTHER" id="PTHR21143:SF104">
    <property type="entry name" value="GUSTATORY RECEPTOR 8A-RELATED"/>
    <property type="match status" value="1"/>
</dbReference>
<comment type="subcellular location">
    <subcellularLocation>
        <location evidence="1 8">Cell membrane</location>
        <topology evidence="1 8">Multi-pass membrane protein</topology>
    </subcellularLocation>
</comment>